<proteinExistence type="predicted"/>
<feature type="domain" description="Lambda-like tail fibre protein N-terminal" evidence="2">
    <location>
        <begin position="1"/>
        <end position="131"/>
    </location>
</feature>
<feature type="compositionally biased region" description="Low complexity" evidence="1">
    <location>
        <begin position="146"/>
        <end position="169"/>
    </location>
</feature>
<dbReference type="Proteomes" id="UP000284508">
    <property type="component" value="Unassembled WGS sequence"/>
</dbReference>
<evidence type="ECO:0000256" key="1">
    <source>
        <dbReference type="SAM" id="MobiDB-lite"/>
    </source>
</evidence>
<feature type="region of interest" description="Disordered" evidence="1">
    <location>
        <begin position="130"/>
        <end position="231"/>
    </location>
</feature>
<organism evidence="3 4">
    <name type="scientific">Escherichia coli</name>
    <dbReference type="NCBI Taxonomy" id="562"/>
    <lineage>
        <taxon>Bacteria</taxon>
        <taxon>Pseudomonadati</taxon>
        <taxon>Pseudomonadota</taxon>
        <taxon>Gammaproteobacteria</taxon>
        <taxon>Enterobacterales</taxon>
        <taxon>Enterobacteriaceae</taxon>
        <taxon>Escherichia</taxon>
    </lineage>
</organism>
<name>A0A418GQI7_ECOLX</name>
<dbReference type="Pfam" id="PF08400">
    <property type="entry name" value="phage_tail_N"/>
    <property type="match status" value="1"/>
</dbReference>
<evidence type="ECO:0000313" key="4">
    <source>
        <dbReference type="Proteomes" id="UP000284508"/>
    </source>
</evidence>
<comment type="caution">
    <text evidence="3">The sequence shown here is derived from an EMBL/GenBank/DDBJ whole genome shotgun (WGS) entry which is preliminary data.</text>
</comment>
<feature type="compositionally biased region" description="Low complexity" evidence="1">
    <location>
        <begin position="195"/>
        <end position="206"/>
    </location>
</feature>
<dbReference type="InterPro" id="IPR008969">
    <property type="entry name" value="CarboxyPept-like_regulatory"/>
</dbReference>
<reference evidence="3 4" key="1">
    <citation type="journal article" date="2018" name="BMC Microbiol.">
        <title>Genome sequencing of strains of the most prevalent clonal group of O1:K1:H7 Escherichia coli that causes neonatal meningitis in France.</title>
        <authorList>
            <person name="Geslain G."/>
            <person name="Birgy A."/>
            <person name="Adiba S."/>
            <person name="Magnan M."/>
            <person name="Courroux C."/>
            <person name="Levy C."/>
            <person name="Cohen R."/>
            <person name="Bidet P."/>
            <person name="Bonacorsi S."/>
        </authorList>
    </citation>
    <scope>NUCLEOTIDE SEQUENCE [LARGE SCALE GENOMIC DNA]</scope>
    <source>
        <strain evidence="3 4">S308</strain>
    </source>
</reference>
<dbReference type="AlphaFoldDB" id="A0A418GQI7"/>
<accession>A0A418GQI7</accession>
<evidence type="ECO:0000313" key="3">
    <source>
        <dbReference type="EMBL" id="RIB43080.1"/>
    </source>
</evidence>
<dbReference type="Gene3D" id="2.60.40.1120">
    <property type="entry name" value="Carboxypeptidase-like, regulatory domain"/>
    <property type="match status" value="1"/>
</dbReference>
<dbReference type="InterPro" id="IPR013609">
    <property type="entry name" value="Stf-like_N"/>
</dbReference>
<feature type="non-terminal residue" evidence="3">
    <location>
        <position position="311"/>
    </location>
</feature>
<dbReference type="SUPFAM" id="SSF49464">
    <property type="entry name" value="Carboxypeptidase regulatory domain-like"/>
    <property type="match status" value="1"/>
</dbReference>
<dbReference type="EMBL" id="QXHA01000264">
    <property type="protein sequence ID" value="RIB43080.1"/>
    <property type="molecule type" value="Genomic_DNA"/>
</dbReference>
<feature type="compositionally biased region" description="Basic and acidic residues" evidence="1">
    <location>
        <begin position="220"/>
        <end position="231"/>
    </location>
</feature>
<protein>
    <submittedName>
        <fullName evidence="3">Phage tail protein</fullName>
    </submittedName>
</protein>
<gene>
    <name evidence="3" type="ORF">D3C88_04595</name>
</gene>
<sequence length="311" mass="32317">MAVQISGVLKDGAGKPIQNCTIQLKAKRNSTTVVVNTVASENPDEAGRYSMDVEYGQYSVILLVEGFPPSHAGAITVYEDSKPGTLNDFLGAATEDDVRPEALYRFEKMVEEVARNAEAASQSAAAAKKSETAAASSRNAAKTSETNAGNSAKAAASSKTAAQNAATAAERSETNARASEEASADSEEASRRNAESAAENAGVATTKAREAAADATKAGQKKDEALSAATRAEKAADRAEVAAEVTAEPYANIVPPLPDVWIPFNDSLDMIAGFSPGYKKIAIGDDVVQVASDKQVNFSRASTATYINKSG</sequence>
<feature type="compositionally biased region" description="Basic and acidic residues" evidence="1">
    <location>
        <begin position="170"/>
        <end position="180"/>
    </location>
</feature>
<evidence type="ECO:0000259" key="2">
    <source>
        <dbReference type="Pfam" id="PF08400"/>
    </source>
</evidence>